<dbReference type="OrthoDB" id="9808601at2"/>
<evidence type="ECO:0000256" key="1">
    <source>
        <dbReference type="ARBA" id="ARBA00010688"/>
    </source>
</evidence>
<comment type="similarity">
    <text evidence="1 6">Belongs to the carbohydrate kinase PfkB family.</text>
</comment>
<dbReference type="Pfam" id="PF00294">
    <property type="entry name" value="PfkB"/>
    <property type="match status" value="1"/>
</dbReference>
<reference evidence="8 9" key="1">
    <citation type="submission" date="2019-03" db="EMBL/GenBank/DDBJ databases">
        <title>Diversity of the mouse oral microbiome.</title>
        <authorList>
            <person name="Joseph S."/>
            <person name="Aduse-Opoku J."/>
            <person name="Curtis M."/>
            <person name="Wade W."/>
            <person name="Hashim A."/>
        </authorList>
    </citation>
    <scope>NUCLEOTIDE SEQUENCE [LARGE SCALE GENOMIC DNA]</scope>
    <source>
        <strain evidence="8 9">P1012</strain>
    </source>
</reference>
<dbReference type="AlphaFoldDB" id="A0A4Y9FSH0"/>
<organism evidence="8 9">
    <name type="scientific">Microbacterium paludicola</name>
    <dbReference type="NCBI Taxonomy" id="300019"/>
    <lineage>
        <taxon>Bacteria</taxon>
        <taxon>Bacillati</taxon>
        <taxon>Actinomycetota</taxon>
        <taxon>Actinomycetes</taxon>
        <taxon>Micrococcales</taxon>
        <taxon>Microbacteriaceae</taxon>
        <taxon>Microbacterium</taxon>
    </lineage>
</organism>
<dbReference type="CDD" id="cd01166">
    <property type="entry name" value="KdgK"/>
    <property type="match status" value="1"/>
</dbReference>
<evidence type="ECO:0000313" key="8">
    <source>
        <dbReference type="EMBL" id="TFU32181.1"/>
    </source>
</evidence>
<keyword evidence="3" id="KW-0547">Nucleotide-binding</keyword>
<feature type="domain" description="Carbohydrate kinase PfkB" evidence="7">
    <location>
        <begin position="23"/>
        <end position="298"/>
    </location>
</feature>
<dbReference type="PRINTS" id="PR00990">
    <property type="entry name" value="RIBOKINASE"/>
</dbReference>
<gene>
    <name evidence="8" type="ORF">E4U02_11895</name>
</gene>
<dbReference type="InterPro" id="IPR002139">
    <property type="entry name" value="Ribo/fructo_kinase"/>
</dbReference>
<keyword evidence="2 6" id="KW-0808">Transferase</keyword>
<keyword evidence="5" id="KW-0067">ATP-binding</keyword>
<dbReference type="InterPro" id="IPR011611">
    <property type="entry name" value="PfkB_dom"/>
</dbReference>
<dbReference type="GO" id="GO:0008865">
    <property type="term" value="F:fructokinase activity"/>
    <property type="evidence" value="ECO:0007669"/>
    <property type="project" value="UniProtKB-ARBA"/>
</dbReference>
<evidence type="ECO:0000259" key="7">
    <source>
        <dbReference type="Pfam" id="PF00294"/>
    </source>
</evidence>
<comment type="caution">
    <text evidence="8">The sequence shown here is derived from an EMBL/GenBank/DDBJ whole genome shotgun (WGS) entry which is preliminary data.</text>
</comment>
<evidence type="ECO:0000256" key="2">
    <source>
        <dbReference type="ARBA" id="ARBA00022679"/>
    </source>
</evidence>
<dbReference type="InterPro" id="IPR029056">
    <property type="entry name" value="Ribokinase-like"/>
</dbReference>
<dbReference type="RefSeq" id="WP_135115052.1">
    <property type="nucleotide sequence ID" value="NZ_JADGLL010000033.1"/>
</dbReference>
<dbReference type="GO" id="GO:0005524">
    <property type="term" value="F:ATP binding"/>
    <property type="evidence" value="ECO:0007669"/>
    <property type="project" value="UniProtKB-KW"/>
</dbReference>
<keyword evidence="9" id="KW-1185">Reference proteome</keyword>
<proteinExistence type="inferred from homology"/>
<evidence type="ECO:0000256" key="6">
    <source>
        <dbReference type="RuleBase" id="RU003704"/>
    </source>
</evidence>
<keyword evidence="4 6" id="KW-0418">Kinase</keyword>
<dbReference type="InterPro" id="IPR050306">
    <property type="entry name" value="PfkB_Carbo_kinase"/>
</dbReference>
<dbReference type="GO" id="GO:0006000">
    <property type="term" value="P:fructose metabolic process"/>
    <property type="evidence" value="ECO:0007669"/>
    <property type="project" value="UniProtKB-ARBA"/>
</dbReference>
<dbReference type="PANTHER" id="PTHR43085:SF1">
    <property type="entry name" value="PSEUDOURIDINE KINASE-RELATED"/>
    <property type="match status" value="1"/>
</dbReference>
<evidence type="ECO:0000256" key="3">
    <source>
        <dbReference type="ARBA" id="ARBA00022741"/>
    </source>
</evidence>
<evidence type="ECO:0000256" key="5">
    <source>
        <dbReference type="ARBA" id="ARBA00022840"/>
    </source>
</evidence>
<dbReference type="PANTHER" id="PTHR43085">
    <property type="entry name" value="HEXOKINASE FAMILY MEMBER"/>
    <property type="match status" value="1"/>
</dbReference>
<name>A0A4Y9FSH0_9MICO</name>
<dbReference type="EMBL" id="SPQB01000033">
    <property type="protein sequence ID" value="TFU32181.1"/>
    <property type="molecule type" value="Genomic_DNA"/>
</dbReference>
<protein>
    <submittedName>
        <fullName evidence="8">Sugar kinase</fullName>
    </submittedName>
</protein>
<dbReference type="PROSITE" id="PS00584">
    <property type="entry name" value="PFKB_KINASES_2"/>
    <property type="match status" value="1"/>
</dbReference>
<sequence length="314" mass="32333">MSGLVTVGESLALVYSPRAGGFDTTADATVSFGGAESNVAIAAARLGAEATWIGRVGDDAFGRRIIRGIRGEGVTVEASVDPVAPTALMIKDRPSLGRTRVVYYRAGNAGSRIAREDVPHEHLAGAQIFHFTGIALALSAASAETVLAAARAAKEAGAAVSFDINHRSKLWSAEEAAPAYREAIALADIVFAGDDEAAIAVDAGAPAELAQRIADLGPREVVIKLGERGAYALADGRAHEQPPFRVEVADTVGAGDAFVGGYLAERLAGLGLEDRMRTAAAAGACACRGDGDWEMMPTRRGIAELVAGGDPVAR</sequence>
<dbReference type="Gene3D" id="3.40.1190.20">
    <property type="match status" value="1"/>
</dbReference>
<evidence type="ECO:0000313" key="9">
    <source>
        <dbReference type="Proteomes" id="UP000298358"/>
    </source>
</evidence>
<evidence type="ECO:0000256" key="4">
    <source>
        <dbReference type="ARBA" id="ARBA00022777"/>
    </source>
</evidence>
<dbReference type="Proteomes" id="UP000298358">
    <property type="component" value="Unassembled WGS sequence"/>
</dbReference>
<dbReference type="SUPFAM" id="SSF53613">
    <property type="entry name" value="Ribokinase-like"/>
    <property type="match status" value="1"/>
</dbReference>
<accession>A0A4Y9FSH0</accession>
<dbReference type="InterPro" id="IPR002173">
    <property type="entry name" value="Carboh/pur_kinase_PfkB_CS"/>
</dbReference>